<evidence type="ECO:0000256" key="3">
    <source>
        <dbReference type="ARBA" id="ARBA00022553"/>
    </source>
</evidence>
<evidence type="ECO:0000256" key="2">
    <source>
        <dbReference type="ARBA" id="ARBA00012438"/>
    </source>
</evidence>
<evidence type="ECO:0000313" key="12">
    <source>
        <dbReference type="Proteomes" id="UP000198648"/>
    </source>
</evidence>
<dbReference type="EC" id="2.7.13.3" evidence="2"/>
<dbReference type="PROSITE" id="PS50109">
    <property type="entry name" value="HIS_KIN"/>
    <property type="match status" value="1"/>
</dbReference>
<proteinExistence type="predicted"/>
<dbReference type="Pfam" id="PF02518">
    <property type="entry name" value="HATPase_c"/>
    <property type="match status" value="1"/>
</dbReference>
<evidence type="ECO:0000259" key="10">
    <source>
        <dbReference type="PROSITE" id="PS50109"/>
    </source>
</evidence>
<dbReference type="PANTHER" id="PTHR41523:SF8">
    <property type="entry name" value="ETHYLENE RESPONSE SENSOR PROTEIN"/>
    <property type="match status" value="1"/>
</dbReference>
<dbReference type="SUPFAM" id="SSF48452">
    <property type="entry name" value="TPR-like"/>
    <property type="match status" value="1"/>
</dbReference>
<dbReference type="GO" id="GO:0005524">
    <property type="term" value="F:ATP binding"/>
    <property type="evidence" value="ECO:0007669"/>
    <property type="project" value="UniProtKB-KW"/>
</dbReference>
<keyword evidence="9" id="KW-1133">Transmembrane helix</keyword>
<dbReference type="RefSeq" id="WP_091470121.1">
    <property type="nucleotide sequence ID" value="NZ_FOEI01000010.1"/>
</dbReference>
<evidence type="ECO:0000256" key="8">
    <source>
        <dbReference type="PROSITE-ProRule" id="PRU00339"/>
    </source>
</evidence>
<feature type="transmembrane region" description="Helical" evidence="9">
    <location>
        <begin position="392"/>
        <end position="410"/>
    </location>
</feature>
<feature type="domain" description="Histidine kinase" evidence="10">
    <location>
        <begin position="447"/>
        <end position="642"/>
    </location>
</feature>
<protein>
    <recommendedName>
        <fullName evidence="2">histidine kinase</fullName>
        <ecNumber evidence="2">2.7.13.3</ecNumber>
    </recommendedName>
</protein>
<dbReference type="Gene3D" id="3.30.450.20">
    <property type="entry name" value="PAS domain"/>
    <property type="match status" value="1"/>
</dbReference>
<dbReference type="InterPro" id="IPR011990">
    <property type="entry name" value="TPR-like_helical_dom_sf"/>
</dbReference>
<dbReference type="EMBL" id="FOEI01000010">
    <property type="protein sequence ID" value="SEQ20922.1"/>
    <property type="molecule type" value="Genomic_DNA"/>
</dbReference>
<dbReference type="Gene3D" id="3.30.565.10">
    <property type="entry name" value="Histidine kinase-like ATPase, C-terminal domain"/>
    <property type="match status" value="1"/>
</dbReference>
<evidence type="ECO:0000256" key="5">
    <source>
        <dbReference type="ARBA" id="ARBA00022741"/>
    </source>
</evidence>
<dbReference type="PANTHER" id="PTHR41523">
    <property type="entry name" value="TWO-COMPONENT SYSTEM SENSOR PROTEIN"/>
    <property type="match status" value="1"/>
</dbReference>
<dbReference type="AlphaFoldDB" id="A0A1H9E5P2"/>
<dbReference type="GO" id="GO:0004673">
    <property type="term" value="F:protein histidine kinase activity"/>
    <property type="evidence" value="ECO:0007669"/>
    <property type="project" value="UniProtKB-EC"/>
</dbReference>
<dbReference type="Pfam" id="PF07568">
    <property type="entry name" value="HisKA_2"/>
    <property type="match status" value="1"/>
</dbReference>
<dbReference type="STRING" id="1299341.SAMN05444005_1103"/>
<keyword evidence="4" id="KW-0808">Transferase</keyword>
<keyword evidence="6 11" id="KW-0418">Kinase</keyword>
<dbReference type="InterPro" id="IPR003594">
    <property type="entry name" value="HATPase_dom"/>
</dbReference>
<accession>A0A1H9E5P2</accession>
<evidence type="ECO:0000256" key="1">
    <source>
        <dbReference type="ARBA" id="ARBA00000085"/>
    </source>
</evidence>
<evidence type="ECO:0000313" key="11">
    <source>
        <dbReference type="EMBL" id="SEQ20922.1"/>
    </source>
</evidence>
<keyword evidence="8" id="KW-0802">TPR repeat</keyword>
<organism evidence="11 12">
    <name type="scientific">Flavobacterium urocaniciphilum</name>
    <dbReference type="NCBI Taxonomy" id="1299341"/>
    <lineage>
        <taxon>Bacteria</taxon>
        <taxon>Pseudomonadati</taxon>
        <taxon>Bacteroidota</taxon>
        <taxon>Flavobacteriia</taxon>
        <taxon>Flavobacteriales</taxon>
        <taxon>Flavobacteriaceae</taxon>
        <taxon>Flavobacterium</taxon>
    </lineage>
</organism>
<evidence type="ECO:0000256" key="7">
    <source>
        <dbReference type="ARBA" id="ARBA00022840"/>
    </source>
</evidence>
<dbReference type="InterPro" id="IPR005467">
    <property type="entry name" value="His_kinase_dom"/>
</dbReference>
<keyword evidence="5" id="KW-0547">Nucleotide-binding</keyword>
<evidence type="ECO:0000256" key="4">
    <source>
        <dbReference type="ARBA" id="ARBA00022679"/>
    </source>
</evidence>
<dbReference type="InterPro" id="IPR019734">
    <property type="entry name" value="TPR_rpt"/>
</dbReference>
<sequence>MNKIALSIFFSLLTALSFSNEIIKKKFNSKNNIDKVTFFRSLSNEDKVENITFFKKEFSSLLNQNSKNYTHKKHFLFVLGLINQIQNENLEAISKFNDLISDKAFNLSERETMDIYVAMQECYLKLNLYSKVFDINKKINTLIINGVDYPLWSYNIQSRLYLQLQQYDKAISQLKKEIQLLYKNTKRDSLIIPSAYNDLGFYYHLNKDFKNALLYYNKSIQTANRSLKSTNPSAYKSIILSSQSNMASLYLEIKEYNKTISILNNEVLNKVENKNTPIYIQSLLLLGDAYLKTNNVKKSEEIINSLKQICCLEDITLKIQFLEIQASYFKKLKDYKTSLEITSEIKHLKDSLLTVQNLNLLKSTELNYFIENKEKEVATKNLIIEEKEKTNLIIIIIGLIALLVTGTIALRNNRRKRIEIEKMNVSISNKKEELKTSLHEKELLLKEIHHRVKNNLQVISGILNIQNNTITDEKTKKLLVEGQDRIQTIALLHKTMYQNENFNIVDFKTYINELISYIKKANINDHKNIEIHIEIENIRLNIDTAIPLSLIINEIITNSFKHAFIGKNEGLISISILKTNNESYQLIIKDNGIGLPENLNIDRNSKTVGFDLIYGLSQQIEGKIETSNDHGTLIKIQFKEQK</sequence>
<name>A0A1H9E5P2_9FLAO</name>
<dbReference type="Proteomes" id="UP000198648">
    <property type="component" value="Unassembled WGS sequence"/>
</dbReference>
<dbReference type="Pfam" id="PF13181">
    <property type="entry name" value="TPR_8"/>
    <property type="match status" value="1"/>
</dbReference>
<evidence type="ECO:0000256" key="6">
    <source>
        <dbReference type="ARBA" id="ARBA00022777"/>
    </source>
</evidence>
<keyword evidence="9" id="KW-0812">Transmembrane</keyword>
<reference evidence="11 12" key="1">
    <citation type="submission" date="2016-10" db="EMBL/GenBank/DDBJ databases">
        <authorList>
            <person name="de Groot N.N."/>
        </authorList>
    </citation>
    <scope>NUCLEOTIDE SEQUENCE [LARGE SCALE GENOMIC DNA]</scope>
    <source>
        <strain evidence="11 12">DSM 27078</strain>
    </source>
</reference>
<keyword evidence="9" id="KW-0472">Membrane</keyword>
<dbReference type="SMART" id="SM00387">
    <property type="entry name" value="HATPase_c"/>
    <property type="match status" value="1"/>
</dbReference>
<keyword evidence="12" id="KW-1185">Reference proteome</keyword>
<dbReference type="InterPro" id="IPR036890">
    <property type="entry name" value="HATPase_C_sf"/>
</dbReference>
<keyword evidence="7" id="KW-0067">ATP-binding</keyword>
<dbReference type="SUPFAM" id="SSF55874">
    <property type="entry name" value="ATPase domain of HSP90 chaperone/DNA topoisomerase II/histidine kinase"/>
    <property type="match status" value="1"/>
</dbReference>
<comment type="catalytic activity">
    <reaction evidence="1">
        <text>ATP + protein L-histidine = ADP + protein N-phospho-L-histidine.</text>
        <dbReference type="EC" id="2.7.13.3"/>
    </reaction>
</comment>
<dbReference type="SMART" id="SM00028">
    <property type="entry name" value="TPR"/>
    <property type="match status" value="2"/>
</dbReference>
<keyword evidence="3" id="KW-0597">Phosphoprotein</keyword>
<dbReference type="InterPro" id="IPR011495">
    <property type="entry name" value="Sig_transdc_His_kin_sub2_dim/P"/>
</dbReference>
<gene>
    <name evidence="11" type="ORF">SAMN05444005_1103</name>
</gene>
<evidence type="ECO:0000256" key="9">
    <source>
        <dbReference type="SAM" id="Phobius"/>
    </source>
</evidence>
<dbReference type="OrthoDB" id="9767435at2"/>
<feature type="repeat" description="TPR" evidence="8">
    <location>
        <begin position="193"/>
        <end position="226"/>
    </location>
</feature>
<dbReference type="PROSITE" id="PS50005">
    <property type="entry name" value="TPR"/>
    <property type="match status" value="1"/>
</dbReference>
<dbReference type="Gene3D" id="1.25.40.10">
    <property type="entry name" value="Tetratricopeptide repeat domain"/>
    <property type="match status" value="1"/>
</dbReference>